<feature type="domain" description="DinB-like" evidence="1">
    <location>
        <begin position="86"/>
        <end position="187"/>
    </location>
</feature>
<gene>
    <name evidence="2" type="ORF">FHS23_001610</name>
</gene>
<dbReference type="EMBL" id="JACHWU010000001">
    <property type="protein sequence ID" value="MBB3050615.1"/>
    <property type="molecule type" value="Genomic_DNA"/>
</dbReference>
<dbReference type="RefSeq" id="WP_183650163.1">
    <property type="nucleotide sequence ID" value="NZ_JACHWU010000001.1"/>
</dbReference>
<dbReference type="AlphaFoldDB" id="A0A839RZC4"/>
<dbReference type="InterPro" id="IPR024775">
    <property type="entry name" value="DinB-like"/>
</dbReference>
<dbReference type="InterPro" id="IPR034660">
    <property type="entry name" value="DinB/YfiT-like"/>
</dbReference>
<dbReference type="Pfam" id="PF12867">
    <property type="entry name" value="DinB_2"/>
    <property type="match status" value="1"/>
</dbReference>
<evidence type="ECO:0000259" key="1">
    <source>
        <dbReference type="Pfam" id="PF12867"/>
    </source>
</evidence>
<comment type="caution">
    <text evidence="2">The sequence shown here is derived from an EMBL/GenBank/DDBJ whole genome shotgun (WGS) entry which is preliminary data.</text>
</comment>
<sequence>MTESTFLTDSTARDTDGTWNAVLRDQLTWHWDNQVRPRLDGLTDDEYFWEPAPGAWNVRPRGTSTAPIQGGSGAMTIEFAAPPPDPEPVTTIAWRLGHVIVGVLAMRNAAHFGRAATDYVSFEYAETADQALAQLDAEYATWLAGVEALGEEGLAQPCGPAEGPFADSSMARLVLHIHRELIHHLAEVALLRDLYLHTER</sequence>
<dbReference type="SUPFAM" id="SSF109854">
    <property type="entry name" value="DinB/YfiT-like putative metalloenzymes"/>
    <property type="match status" value="1"/>
</dbReference>
<name>A0A839RZC4_9PSEU</name>
<organism evidence="2 3">
    <name type="scientific">Prauserella isguenensis</name>
    <dbReference type="NCBI Taxonomy" id="1470180"/>
    <lineage>
        <taxon>Bacteria</taxon>
        <taxon>Bacillati</taxon>
        <taxon>Actinomycetota</taxon>
        <taxon>Actinomycetes</taxon>
        <taxon>Pseudonocardiales</taxon>
        <taxon>Pseudonocardiaceae</taxon>
        <taxon>Prauserella</taxon>
    </lineage>
</organism>
<evidence type="ECO:0000313" key="3">
    <source>
        <dbReference type="Proteomes" id="UP000550714"/>
    </source>
</evidence>
<dbReference type="Proteomes" id="UP000550714">
    <property type="component" value="Unassembled WGS sequence"/>
</dbReference>
<accession>A0A839RZC4</accession>
<keyword evidence="3" id="KW-1185">Reference proteome</keyword>
<protein>
    <recommendedName>
        <fullName evidence="1">DinB-like domain-containing protein</fullName>
    </recommendedName>
</protein>
<evidence type="ECO:0000313" key="2">
    <source>
        <dbReference type="EMBL" id="MBB3050615.1"/>
    </source>
</evidence>
<proteinExistence type="predicted"/>
<reference evidence="2 3" key="1">
    <citation type="submission" date="2020-08" db="EMBL/GenBank/DDBJ databases">
        <title>Genomic Encyclopedia of Type Strains, Phase III (KMG-III): the genomes of soil and plant-associated and newly described type strains.</title>
        <authorList>
            <person name="Whitman W."/>
        </authorList>
    </citation>
    <scope>NUCLEOTIDE SEQUENCE [LARGE SCALE GENOMIC DNA]</scope>
    <source>
        <strain evidence="2 3">CECT 8577</strain>
    </source>
</reference>
<dbReference type="Gene3D" id="1.20.120.450">
    <property type="entry name" value="dinb family like domain"/>
    <property type="match status" value="1"/>
</dbReference>